<dbReference type="SMART" id="SM00342">
    <property type="entry name" value="HTH_ARAC"/>
    <property type="match status" value="1"/>
</dbReference>
<organism evidence="5 6">
    <name type="scientific">Peteryoungia desertarenae</name>
    <dbReference type="NCBI Taxonomy" id="1813451"/>
    <lineage>
        <taxon>Bacteria</taxon>
        <taxon>Pseudomonadati</taxon>
        <taxon>Pseudomonadota</taxon>
        <taxon>Alphaproteobacteria</taxon>
        <taxon>Hyphomicrobiales</taxon>
        <taxon>Rhizobiaceae</taxon>
        <taxon>Peteryoungia</taxon>
    </lineage>
</organism>
<dbReference type="EMBL" id="CP058351">
    <property type="protein sequence ID" value="QLF71579.1"/>
    <property type="molecule type" value="Genomic_DNA"/>
</dbReference>
<proteinExistence type="predicted"/>
<evidence type="ECO:0000313" key="6">
    <source>
        <dbReference type="Proteomes" id="UP000308530"/>
    </source>
</evidence>
<dbReference type="InterPro" id="IPR009057">
    <property type="entry name" value="Homeodomain-like_sf"/>
</dbReference>
<dbReference type="Proteomes" id="UP000308530">
    <property type="component" value="Plasmid pPRADMK78_01"/>
</dbReference>
<reference evidence="5 6" key="1">
    <citation type="submission" date="2020-06" db="EMBL/GenBank/DDBJ databases">
        <title>Genome sequence of Rhizobium sp strain ADMK78.</title>
        <authorList>
            <person name="Rahi P."/>
        </authorList>
    </citation>
    <scope>NUCLEOTIDE SEQUENCE [LARGE SCALE GENOMIC DNA]</scope>
    <source>
        <strain evidence="5 6">ADMK78</strain>
        <plasmid evidence="5 6">pPRADMK78_01</plasmid>
    </source>
</reference>
<dbReference type="SUPFAM" id="SSF46689">
    <property type="entry name" value="Homeodomain-like"/>
    <property type="match status" value="2"/>
</dbReference>
<sequence length="239" mass="25394">MSQSILDRLAHLVDGLSIVSVCIGSDPDAALSISPDASRVTIGSSEVAAVTVIIHPGRVAKPLQALRGKSYQCTGEMQFLASLLVEEATTPRCGAQALLAAYARALIIHVLRDELASGRMKTGLLAGLADARLSKALVAIHGDPGRRWNIEGLAERAGMSRAAFMRSFNACVGETPMGYLRRWRLECAREALLAGERVARVANIYGYASVDAFSRAFRAAEGMLPSELRTRSGPAGASE</sequence>
<keyword evidence="1" id="KW-0805">Transcription regulation</keyword>
<dbReference type="InterPro" id="IPR018060">
    <property type="entry name" value="HTH_AraC"/>
</dbReference>
<evidence type="ECO:0000256" key="3">
    <source>
        <dbReference type="ARBA" id="ARBA00023163"/>
    </source>
</evidence>
<evidence type="ECO:0000259" key="4">
    <source>
        <dbReference type="PROSITE" id="PS01124"/>
    </source>
</evidence>
<dbReference type="PROSITE" id="PS00041">
    <property type="entry name" value="HTH_ARAC_FAMILY_1"/>
    <property type="match status" value="1"/>
</dbReference>
<geneLocation type="plasmid" evidence="5 6">
    <name>pPRADMK78_01</name>
</geneLocation>
<dbReference type="Gene3D" id="1.10.10.60">
    <property type="entry name" value="Homeodomain-like"/>
    <property type="match status" value="2"/>
</dbReference>
<accession>A0ABX6QSV1</accession>
<keyword evidence="2" id="KW-0238">DNA-binding</keyword>
<dbReference type="InterPro" id="IPR018062">
    <property type="entry name" value="HTH_AraC-typ_CS"/>
</dbReference>
<keyword evidence="3" id="KW-0804">Transcription</keyword>
<dbReference type="PANTHER" id="PTHR46796">
    <property type="entry name" value="HTH-TYPE TRANSCRIPTIONAL ACTIVATOR RHAS-RELATED"/>
    <property type="match status" value="1"/>
</dbReference>
<dbReference type="Pfam" id="PF12833">
    <property type="entry name" value="HTH_18"/>
    <property type="match status" value="1"/>
</dbReference>
<dbReference type="PROSITE" id="PS01124">
    <property type="entry name" value="HTH_ARAC_FAMILY_2"/>
    <property type="match status" value="1"/>
</dbReference>
<dbReference type="InterPro" id="IPR050204">
    <property type="entry name" value="AraC_XylS_family_regulators"/>
</dbReference>
<evidence type="ECO:0000313" key="5">
    <source>
        <dbReference type="EMBL" id="QLF71579.1"/>
    </source>
</evidence>
<keyword evidence="6" id="KW-1185">Reference proteome</keyword>
<protein>
    <submittedName>
        <fullName evidence="5">Helix-turn-helix transcriptional regulator</fullName>
    </submittedName>
</protein>
<gene>
    <name evidence="5" type="ORF">FE840_018145</name>
</gene>
<name>A0ABX6QSV1_9HYPH</name>
<evidence type="ECO:0000256" key="1">
    <source>
        <dbReference type="ARBA" id="ARBA00023015"/>
    </source>
</evidence>
<evidence type="ECO:0000256" key="2">
    <source>
        <dbReference type="ARBA" id="ARBA00023125"/>
    </source>
</evidence>
<feature type="domain" description="HTH araC/xylS-type" evidence="4">
    <location>
        <begin position="134"/>
        <end position="231"/>
    </location>
</feature>
<dbReference type="PANTHER" id="PTHR46796:SF7">
    <property type="entry name" value="ARAC FAMILY TRANSCRIPTIONAL REGULATOR"/>
    <property type="match status" value="1"/>
</dbReference>
<dbReference type="RefSeq" id="WP_138287438.1">
    <property type="nucleotide sequence ID" value="NZ_CP058351.1"/>
</dbReference>
<keyword evidence="5" id="KW-0614">Plasmid</keyword>